<evidence type="ECO:0000313" key="5">
    <source>
        <dbReference type="EMBL" id="REH36192.1"/>
    </source>
</evidence>
<evidence type="ECO:0000256" key="1">
    <source>
        <dbReference type="ARBA" id="ARBA00023015"/>
    </source>
</evidence>
<dbReference type="InterPro" id="IPR011991">
    <property type="entry name" value="ArsR-like_HTH"/>
</dbReference>
<keyword evidence="6" id="KW-1185">Reference proteome</keyword>
<reference evidence="5 6" key="1">
    <citation type="submission" date="2018-08" db="EMBL/GenBank/DDBJ databases">
        <title>Genomic Encyclopedia of Archaeal and Bacterial Type Strains, Phase II (KMG-II): from individual species to whole genera.</title>
        <authorList>
            <person name="Goeker M."/>
        </authorList>
    </citation>
    <scope>NUCLEOTIDE SEQUENCE [LARGE SCALE GENOMIC DNA]</scope>
    <source>
        <strain evidence="5 6">DSM 45791</strain>
    </source>
</reference>
<name>A0A3E0H2J9_9PSEU</name>
<keyword evidence="3" id="KW-0804">Transcription</keyword>
<dbReference type="Gene3D" id="1.10.10.10">
    <property type="entry name" value="Winged helix-like DNA-binding domain superfamily/Winged helix DNA-binding domain"/>
    <property type="match status" value="1"/>
</dbReference>
<dbReference type="SMART" id="SM00418">
    <property type="entry name" value="HTH_ARSR"/>
    <property type="match status" value="1"/>
</dbReference>
<dbReference type="SUPFAM" id="SSF46785">
    <property type="entry name" value="Winged helix' DNA-binding domain"/>
    <property type="match status" value="1"/>
</dbReference>
<dbReference type="GO" id="GO:0003700">
    <property type="term" value="F:DNA-binding transcription factor activity"/>
    <property type="evidence" value="ECO:0007669"/>
    <property type="project" value="InterPro"/>
</dbReference>
<dbReference type="RefSeq" id="WP_116179678.1">
    <property type="nucleotide sequence ID" value="NZ_CP144375.1"/>
</dbReference>
<gene>
    <name evidence="5" type="ORF">BCF44_11661</name>
</gene>
<dbReference type="AlphaFoldDB" id="A0A3E0H2J9"/>
<accession>A0A3E0H2J9</accession>
<protein>
    <submittedName>
        <fullName evidence="5">DNA-binding transcriptional ArsR family regulator</fullName>
    </submittedName>
</protein>
<dbReference type="PANTHER" id="PTHR33154">
    <property type="entry name" value="TRANSCRIPTIONAL REGULATOR, ARSR FAMILY"/>
    <property type="match status" value="1"/>
</dbReference>
<organism evidence="5 6">
    <name type="scientific">Kutzneria buriramensis</name>
    <dbReference type="NCBI Taxonomy" id="1045776"/>
    <lineage>
        <taxon>Bacteria</taxon>
        <taxon>Bacillati</taxon>
        <taxon>Actinomycetota</taxon>
        <taxon>Actinomycetes</taxon>
        <taxon>Pseudonocardiales</taxon>
        <taxon>Pseudonocardiaceae</taxon>
        <taxon>Kutzneria</taxon>
    </lineage>
</organism>
<keyword evidence="2 5" id="KW-0238">DNA-binding</keyword>
<dbReference type="Proteomes" id="UP000256269">
    <property type="component" value="Unassembled WGS sequence"/>
</dbReference>
<dbReference type="InterPro" id="IPR036390">
    <property type="entry name" value="WH_DNA-bd_sf"/>
</dbReference>
<dbReference type="InterPro" id="IPR001845">
    <property type="entry name" value="HTH_ArsR_DNA-bd_dom"/>
</dbReference>
<dbReference type="EMBL" id="QUNO01000016">
    <property type="protein sequence ID" value="REH36192.1"/>
    <property type="molecule type" value="Genomic_DNA"/>
</dbReference>
<dbReference type="GO" id="GO:0003677">
    <property type="term" value="F:DNA binding"/>
    <property type="evidence" value="ECO:0007669"/>
    <property type="project" value="UniProtKB-KW"/>
</dbReference>
<keyword evidence="1" id="KW-0805">Transcription regulation</keyword>
<proteinExistence type="predicted"/>
<evidence type="ECO:0000256" key="3">
    <source>
        <dbReference type="ARBA" id="ARBA00023163"/>
    </source>
</evidence>
<comment type="caution">
    <text evidence="5">The sequence shown here is derived from an EMBL/GenBank/DDBJ whole genome shotgun (WGS) entry which is preliminary data.</text>
</comment>
<sequence length="98" mass="10680">MFHPATADLSLPSVMHALSDPVRLAIVAQLAAAGSDPCGDVDVDLHKSTISHHYRVLREAGVTVTTVEGRTRIVRLRREDLDTRFPGLLDAVLRAVQN</sequence>
<dbReference type="CDD" id="cd00090">
    <property type="entry name" value="HTH_ARSR"/>
    <property type="match status" value="1"/>
</dbReference>
<dbReference type="PRINTS" id="PR00778">
    <property type="entry name" value="HTHARSR"/>
</dbReference>
<dbReference type="PANTHER" id="PTHR33154:SF12">
    <property type="entry name" value="TRANSCRIPTIONAL REGULATORY PROTEIN"/>
    <property type="match status" value="1"/>
</dbReference>
<dbReference type="OrthoDB" id="4471357at2"/>
<dbReference type="InterPro" id="IPR051081">
    <property type="entry name" value="HTH_MetalResp_TranReg"/>
</dbReference>
<evidence type="ECO:0000313" key="6">
    <source>
        <dbReference type="Proteomes" id="UP000256269"/>
    </source>
</evidence>
<evidence type="ECO:0000259" key="4">
    <source>
        <dbReference type="SMART" id="SM00418"/>
    </source>
</evidence>
<feature type="domain" description="HTH arsR-type" evidence="4">
    <location>
        <begin position="13"/>
        <end position="90"/>
    </location>
</feature>
<dbReference type="InterPro" id="IPR036388">
    <property type="entry name" value="WH-like_DNA-bd_sf"/>
</dbReference>
<dbReference type="Pfam" id="PF12840">
    <property type="entry name" value="HTH_20"/>
    <property type="match status" value="1"/>
</dbReference>
<evidence type="ECO:0000256" key="2">
    <source>
        <dbReference type="ARBA" id="ARBA00023125"/>
    </source>
</evidence>